<dbReference type="Gene3D" id="3.60.40.10">
    <property type="entry name" value="PPM-type phosphatase domain"/>
    <property type="match status" value="1"/>
</dbReference>
<organism evidence="4 5">
    <name type="scientific">Flammeovirga yaeyamensis</name>
    <dbReference type="NCBI Taxonomy" id="367791"/>
    <lineage>
        <taxon>Bacteria</taxon>
        <taxon>Pseudomonadati</taxon>
        <taxon>Bacteroidota</taxon>
        <taxon>Cytophagia</taxon>
        <taxon>Cytophagales</taxon>
        <taxon>Flammeovirgaceae</taxon>
        <taxon>Flammeovirga</taxon>
    </lineage>
</organism>
<dbReference type="RefSeq" id="WP_169664663.1">
    <property type="nucleotide sequence ID" value="NZ_CP076132.1"/>
</dbReference>
<sequence>MEFTLMEKSEDLIKRVQELESELQDKEDQIRKLKESEMALADANVRIAELFMDLEDAQEQIIDQKNEIQQQNEELNEHLEELSLINEQLNIAQTLNENLHRQQIQADIIKRAHNRILSSIHYAQNIQKSILPSSSKIKNIFPKYFKHFIPKDLVGGDFYWVTQIGNKDILIVGDCTGHGVPGAFMTLIGISLIERIVNVLKVTDPSEVLKELNKLINQLLVQKNIDCNRDSIDMSIFVLDKTTNKVIISSAKRNFIRVGKDRFAEQIKGCRFTVGDFSETEKVFVNQEFDVNKGDRYYFYSDGLTDQFGGPKNKKIGNKNFKNLIESIQNEQLFSQQISIENYYTEWMKDEVQIDDMVLFGIEL</sequence>
<dbReference type="PANTHER" id="PTHR43156">
    <property type="entry name" value="STAGE II SPORULATION PROTEIN E-RELATED"/>
    <property type="match status" value="1"/>
</dbReference>
<gene>
    <name evidence="4" type="ORF">KMW28_08030</name>
</gene>
<evidence type="ECO:0000256" key="2">
    <source>
        <dbReference type="SAM" id="Coils"/>
    </source>
</evidence>
<keyword evidence="2" id="KW-0175">Coiled coil</keyword>
<dbReference type="Pfam" id="PF07228">
    <property type="entry name" value="SpoIIE"/>
    <property type="match status" value="1"/>
</dbReference>
<protein>
    <submittedName>
        <fullName evidence="4">SpoIIE family protein phosphatase</fullName>
    </submittedName>
</protein>
<evidence type="ECO:0000313" key="5">
    <source>
        <dbReference type="Proteomes" id="UP000678679"/>
    </source>
</evidence>
<dbReference type="Proteomes" id="UP000678679">
    <property type="component" value="Chromosome 1"/>
</dbReference>
<dbReference type="InterPro" id="IPR052016">
    <property type="entry name" value="Bact_Sigma-Reg"/>
</dbReference>
<dbReference type="InterPro" id="IPR001932">
    <property type="entry name" value="PPM-type_phosphatase-like_dom"/>
</dbReference>
<keyword evidence="1" id="KW-0378">Hydrolase</keyword>
<dbReference type="EMBL" id="CP076132">
    <property type="protein sequence ID" value="QWG03523.1"/>
    <property type="molecule type" value="Genomic_DNA"/>
</dbReference>
<proteinExistence type="predicted"/>
<dbReference type="SMART" id="SM00331">
    <property type="entry name" value="PP2C_SIG"/>
    <property type="match status" value="1"/>
</dbReference>
<name>A0AAX1N7M7_9BACT</name>
<dbReference type="InterPro" id="IPR036457">
    <property type="entry name" value="PPM-type-like_dom_sf"/>
</dbReference>
<evidence type="ECO:0000256" key="1">
    <source>
        <dbReference type="ARBA" id="ARBA00022801"/>
    </source>
</evidence>
<evidence type="ECO:0000259" key="3">
    <source>
        <dbReference type="SMART" id="SM00331"/>
    </source>
</evidence>
<feature type="coiled-coil region" evidence="2">
    <location>
        <begin position="6"/>
        <end position="92"/>
    </location>
</feature>
<reference evidence="4 5" key="1">
    <citation type="submission" date="2021-05" db="EMBL/GenBank/DDBJ databases">
        <title>Comparative genomic studies on the polysaccharide-degrading batcterial strains of the Flammeovirga genus.</title>
        <authorList>
            <person name="Zewei F."/>
            <person name="Zheng Z."/>
            <person name="Yu L."/>
            <person name="Ruyue G."/>
            <person name="Yanhong M."/>
            <person name="Yuanyuan C."/>
            <person name="Jingyan G."/>
            <person name="Wenjun H."/>
        </authorList>
    </citation>
    <scope>NUCLEOTIDE SEQUENCE [LARGE SCALE GENOMIC DNA]</scope>
    <source>
        <strain evidence="4 5">NBRC:100898</strain>
    </source>
</reference>
<accession>A0AAX1N7M7</accession>
<evidence type="ECO:0000313" key="4">
    <source>
        <dbReference type="EMBL" id="QWG03523.1"/>
    </source>
</evidence>
<dbReference type="PANTHER" id="PTHR43156:SF9">
    <property type="entry name" value="HAMP DOMAIN-CONTAINING PROTEIN"/>
    <property type="match status" value="1"/>
</dbReference>
<dbReference type="GO" id="GO:0016791">
    <property type="term" value="F:phosphatase activity"/>
    <property type="evidence" value="ECO:0007669"/>
    <property type="project" value="TreeGrafter"/>
</dbReference>
<keyword evidence="5" id="KW-1185">Reference proteome</keyword>
<dbReference type="AlphaFoldDB" id="A0AAX1N7M7"/>
<feature type="domain" description="PPM-type phosphatase" evidence="3">
    <location>
        <begin position="143"/>
        <end position="364"/>
    </location>
</feature>
<dbReference type="KEGG" id="fya:KMW28_08030"/>